<feature type="compositionally biased region" description="Basic and acidic residues" evidence="1">
    <location>
        <begin position="27"/>
        <end position="47"/>
    </location>
</feature>
<feature type="compositionally biased region" description="Basic residues" evidence="1">
    <location>
        <begin position="48"/>
        <end position="58"/>
    </location>
</feature>
<dbReference type="Proteomes" id="UP001177003">
    <property type="component" value="Chromosome 8"/>
</dbReference>
<gene>
    <name evidence="2" type="ORF">LSALG_LOCUS34837</name>
</gene>
<reference evidence="2" key="1">
    <citation type="submission" date="2023-04" db="EMBL/GenBank/DDBJ databases">
        <authorList>
            <person name="Vijverberg K."/>
            <person name="Xiong W."/>
            <person name="Schranz E."/>
        </authorList>
    </citation>
    <scope>NUCLEOTIDE SEQUENCE</scope>
</reference>
<organism evidence="2 3">
    <name type="scientific">Lactuca saligna</name>
    <name type="common">Willowleaf lettuce</name>
    <dbReference type="NCBI Taxonomy" id="75948"/>
    <lineage>
        <taxon>Eukaryota</taxon>
        <taxon>Viridiplantae</taxon>
        <taxon>Streptophyta</taxon>
        <taxon>Embryophyta</taxon>
        <taxon>Tracheophyta</taxon>
        <taxon>Spermatophyta</taxon>
        <taxon>Magnoliopsida</taxon>
        <taxon>eudicotyledons</taxon>
        <taxon>Gunneridae</taxon>
        <taxon>Pentapetalae</taxon>
        <taxon>asterids</taxon>
        <taxon>campanulids</taxon>
        <taxon>Asterales</taxon>
        <taxon>Asteraceae</taxon>
        <taxon>Cichorioideae</taxon>
        <taxon>Cichorieae</taxon>
        <taxon>Lactucinae</taxon>
        <taxon>Lactuca</taxon>
    </lineage>
</organism>
<evidence type="ECO:0000313" key="2">
    <source>
        <dbReference type="EMBL" id="CAI9295918.1"/>
    </source>
</evidence>
<name>A0AA36EGV3_LACSI</name>
<dbReference type="AlphaFoldDB" id="A0AA36EGV3"/>
<accession>A0AA36EGV3</accession>
<sequence length="93" mass="10675">MGGDKTKARAKGKGKATSSNSLIGTERVAKENVSDSTLEERFSDTRGRSRTNSRARRTHRTLKWHALTCIGTKRVRFRLPEFDIKLTDFFFKR</sequence>
<protein>
    <submittedName>
        <fullName evidence="2">Uncharacterized protein</fullName>
    </submittedName>
</protein>
<keyword evidence="3" id="KW-1185">Reference proteome</keyword>
<evidence type="ECO:0000313" key="3">
    <source>
        <dbReference type="Proteomes" id="UP001177003"/>
    </source>
</evidence>
<evidence type="ECO:0000256" key="1">
    <source>
        <dbReference type="SAM" id="MobiDB-lite"/>
    </source>
</evidence>
<dbReference type="EMBL" id="OX465084">
    <property type="protein sequence ID" value="CAI9295918.1"/>
    <property type="molecule type" value="Genomic_DNA"/>
</dbReference>
<feature type="region of interest" description="Disordered" evidence="1">
    <location>
        <begin position="1"/>
        <end position="58"/>
    </location>
</feature>
<proteinExistence type="predicted"/>